<dbReference type="Ensembl" id="ENSLACT00000012807.1">
    <property type="protein sequence ID" value="ENSLACP00000012713.1"/>
    <property type="gene ID" value="ENSLACG00000011197.1"/>
</dbReference>
<dbReference type="OMA" id="MEPSACR"/>
<dbReference type="Proteomes" id="UP000008672">
    <property type="component" value="Unassembled WGS sequence"/>
</dbReference>
<dbReference type="AlphaFoldDB" id="H3ASU2"/>
<reference evidence="3" key="3">
    <citation type="submission" date="2025-09" db="UniProtKB">
        <authorList>
            <consortium name="Ensembl"/>
        </authorList>
    </citation>
    <scope>IDENTIFICATION</scope>
</reference>
<dbReference type="HOGENOM" id="CLU_089346_0_0_1"/>
<accession>H3ASU2</accession>
<keyword evidence="2" id="KW-1133">Transmembrane helix</keyword>
<evidence type="ECO:0000256" key="1">
    <source>
        <dbReference type="SAM" id="MobiDB-lite"/>
    </source>
</evidence>
<gene>
    <name evidence="3" type="primary">PIANP</name>
</gene>
<keyword evidence="2" id="KW-0812">Transmembrane</keyword>
<sequence length="229" mass="25003">PPPLYSPLPRRRKRQVPGDPPEVRASTPSFLGNKHSSSQYPWAIVWGPTVPDEETPDSSFTDTSSIPQQAEKGPKNITSRGPATPFPNAGTSLQENGINLGETPATLQPFLFRHRTGDVDPQLYVTITISGIIVLVASAVIIKFCWDRNQKRREGSEGRSALQQEDSHQGLTDVSPSSGTVFSTYSRSPVNTPDPEEPEPTTSPHTGEKPSSTVKNAPFQRNRIPLVNL</sequence>
<dbReference type="EMBL" id="AFYH01172341">
    <property type="status" value="NOT_ANNOTATED_CDS"/>
    <property type="molecule type" value="Genomic_DNA"/>
</dbReference>
<protein>
    <submittedName>
        <fullName evidence="3">PILR alpha associated neural protein</fullName>
    </submittedName>
</protein>
<dbReference type="GO" id="GO:0050776">
    <property type="term" value="P:regulation of immune response"/>
    <property type="evidence" value="ECO:0007669"/>
    <property type="project" value="InterPro"/>
</dbReference>
<dbReference type="FunCoup" id="H3ASU2">
    <property type="interactions" value="219"/>
</dbReference>
<dbReference type="GeneTree" id="ENSGT00510000049460"/>
<dbReference type="PANTHER" id="PTHR32023:SF2">
    <property type="entry name" value="PILR ALPHA-ASSOCIATED NEURAL PROTEIN"/>
    <property type="match status" value="1"/>
</dbReference>
<dbReference type="GO" id="GO:0016020">
    <property type="term" value="C:membrane"/>
    <property type="evidence" value="ECO:0007669"/>
    <property type="project" value="TreeGrafter"/>
</dbReference>
<dbReference type="eggNOG" id="ENOG502RH1H">
    <property type="taxonomic scope" value="Eukaryota"/>
</dbReference>
<proteinExistence type="predicted"/>
<evidence type="ECO:0000256" key="2">
    <source>
        <dbReference type="SAM" id="Phobius"/>
    </source>
</evidence>
<dbReference type="InParanoid" id="H3ASU2"/>
<dbReference type="EMBL" id="AFYH01172340">
    <property type="status" value="NOT_ANNOTATED_CDS"/>
    <property type="molecule type" value="Genomic_DNA"/>
</dbReference>
<feature type="region of interest" description="Disordered" evidence="1">
    <location>
        <begin position="152"/>
        <end position="229"/>
    </location>
</feature>
<dbReference type="InterPro" id="IPR039628">
    <property type="entry name" value="PIANP"/>
</dbReference>
<feature type="transmembrane region" description="Helical" evidence="2">
    <location>
        <begin position="123"/>
        <end position="146"/>
    </location>
</feature>
<reference evidence="3" key="2">
    <citation type="submission" date="2025-08" db="UniProtKB">
        <authorList>
            <consortium name="Ensembl"/>
        </authorList>
    </citation>
    <scope>IDENTIFICATION</scope>
</reference>
<feature type="region of interest" description="Disordered" evidence="1">
    <location>
        <begin position="1"/>
        <end position="98"/>
    </location>
</feature>
<evidence type="ECO:0000313" key="3">
    <source>
        <dbReference type="Ensembl" id="ENSLACP00000012713.1"/>
    </source>
</evidence>
<name>H3ASU2_LATCH</name>
<dbReference type="STRING" id="7897.ENSLACP00000012713"/>
<feature type="compositionally biased region" description="Polar residues" evidence="1">
    <location>
        <begin position="26"/>
        <end position="40"/>
    </location>
</feature>
<keyword evidence="4" id="KW-1185">Reference proteome</keyword>
<dbReference type="EMBL" id="AFYH01172339">
    <property type="status" value="NOT_ANNOTATED_CDS"/>
    <property type="molecule type" value="Genomic_DNA"/>
</dbReference>
<dbReference type="EMBL" id="AFYH01172338">
    <property type="status" value="NOT_ANNOTATED_CDS"/>
    <property type="molecule type" value="Genomic_DNA"/>
</dbReference>
<evidence type="ECO:0000313" key="4">
    <source>
        <dbReference type="Proteomes" id="UP000008672"/>
    </source>
</evidence>
<keyword evidence="2" id="KW-0472">Membrane</keyword>
<feature type="compositionally biased region" description="Polar residues" evidence="1">
    <location>
        <begin position="57"/>
        <end position="68"/>
    </location>
</feature>
<organism evidence="3 4">
    <name type="scientific">Latimeria chalumnae</name>
    <name type="common">Coelacanth</name>
    <dbReference type="NCBI Taxonomy" id="7897"/>
    <lineage>
        <taxon>Eukaryota</taxon>
        <taxon>Metazoa</taxon>
        <taxon>Chordata</taxon>
        <taxon>Craniata</taxon>
        <taxon>Vertebrata</taxon>
        <taxon>Euteleostomi</taxon>
        <taxon>Coelacanthiformes</taxon>
        <taxon>Coelacanthidae</taxon>
        <taxon>Latimeria</taxon>
    </lineage>
</organism>
<feature type="compositionally biased region" description="Polar residues" evidence="1">
    <location>
        <begin position="161"/>
        <end position="188"/>
    </location>
</feature>
<reference evidence="4" key="1">
    <citation type="submission" date="2011-08" db="EMBL/GenBank/DDBJ databases">
        <title>The draft genome of Latimeria chalumnae.</title>
        <authorList>
            <person name="Di Palma F."/>
            <person name="Alfoldi J."/>
            <person name="Johnson J."/>
            <person name="Berlin A."/>
            <person name="Gnerre S."/>
            <person name="Jaffe D."/>
            <person name="MacCallum I."/>
            <person name="Young S."/>
            <person name="Walker B.J."/>
            <person name="Lander E."/>
            <person name="Lindblad-Toh K."/>
        </authorList>
    </citation>
    <scope>NUCLEOTIDE SEQUENCE [LARGE SCALE GENOMIC DNA]</scope>
    <source>
        <strain evidence="4">Wild caught</strain>
    </source>
</reference>
<dbReference type="PANTHER" id="PTHR32023">
    <property type="entry name" value="PILR ALPHA-ASSOCIATED NEURAL PROTEIN"/>
    <property type="match status" value="1"/>
</dbReference>